<dbReference type="InterPro" id="IPR036291">
    <property type="entry name" value="NAD(P)-bd_dom_sf"/>
</dbReference>
<organism evidence="4 5">
    <name type="scientific">Caldovatus sediminis</name>
    <dbReference type="NCBI Taxonomy" id="2041189"/>
    <lineage>
        <taxon>Bacteria</taxon>
        <taxon>Pseudomonadati</taxon>
        <taxon>Pseudomonadota</taxon>
        <taxon>Alphaproteobacteria</taxon>
        <taxon>Acetobacterales</taxon>
        <taxon>Roseomonadaceae</taxon>
        <taxon>Caldovatus</taxon>
    </lineage>
</organism>
<dbReference type="SUPFAM" id="SSF51735">
    <property type="entry name" value="NAD(P)-binding Rossmann-fold domains"/>
    <property type="match status" value="1"/>
</dbReference>
<dbReference type="EMBL" id="BMKS01000020">
    <property type="protein sequence ID" value="GGG49653.1"/>
    <property type="molecule type" value="Genomic_DNA"/>
</dbReference>
<dbReference type="Proteomes" id="UP000597507">
    <property type="component" value="Unassembled WGS sequence"/>
</dbReference>
<dbReference type="PANTHER" id="PTHR43477:SF1">
    <property type="entry name" value="DIHYDROANTICAPSIN 7-DEHYDROGENASE"/>
    <property type="match status" value="1"/>
</dbReference>
<protein>
    <submittedName>
        <fullName evidence="4">Short-chain dehydrogenase</fullName>
    </submittedName>
</protein>
<evidence type="ECO:0000313" key="5">
    <source>
        <dbReference type="Proteomes" id="UP000597507"/>
    </source>
</evidence>
<keyword evidence="2" id="KW-0560">Oxidoreductase</keyword>
<dbReference type="SMART" id="SM00822">
    <property type="entry name" value="PKS_KR"/>
    <property type="match status" value="1"/>
</dbReference>
<sequence>MARLRGRRVLVTGAASGIGRATARRFAAEGARVALLDRDATGLEAAAREGGGTPLPCDLLDTAAVAPAVERAAAALGGLDGVVCAAGVDLIRKVEAMSPEDWARVIGVNLTAPMLVCRAALPAMRASGGGAIVLIASGAGLRPLPDRTAYCASKAGVVMFGKTLAIELAADNIRVNAICPGIVDTPMFRRSWERAADPQAELAVILDRYAIKRIGTPEEIAAAALYLVSDEAGYVTGAALAVDGGRTFH</sequence>
<dbReference type="Pfam" id="PF13561">
    <property type="entry name" value="adh_short_C2"/>
    <property type="match status" value="1"/>
</dbReference>
<accession>A0A8J2ZF77</accession>
<proteinExistence type="inferred from homology"/>
<comment type="similarity">
    <text evidence="1">Belongs to the short-chain dehydrogenases/reductases (SDR) family.</text>
</comment>
<keyword evidence="5" id="KW-1185">Reference proteome</keyword>
<comment type="caution">
    <text evidence="4">The sequence shown here is derived from an EMBL/GenBank/DDBJ whole genome shotgun (WGS) entry which is preliminary data.</text>
</comment>
<feature type="domain" description="Ketoreductase" evidence="3">
    <location>
        <begin position="7"/>
        <end position="185"/>
    </location>
</feature>
<evidence type="ECO:0000259" key="3">
    <source>
        <dbReference type="SMART" id="SM00822"/>
    </source>
</evidence>
<dbReference type="Gene3D" id="3.40.50.720">
    <property type="entry name" value="NAD(P)-binding Rossmann-like Domain"/>
    <property type="match status" value="1"/>
</dbReference>
<dbReference type="InterPro" id="IPR051122">
    <property type="entry name" value="SDR_DHRS6-like"/>
</dbReference>
<evidence type="ECO:0000256" key="1">
    <source>
        <dbReference type="ARBA" id="ARBA00006484"/>
    </source>
</evidence>
<evidence type="ECO:0000256" key="2">
    <source>
        <dbReference type="ARBA" id="ARBA00023002"/>
    </source>
</evidence>
<name>A0A8J2ZF77_9PROT</name>
<dbReference type="PRINTS" id="PR00081">
    <property type="entry name" value="GDHRDH"/>
</dbReference>
<dbReference type="NCBIfam" id="NF005559">
    <property type="entry name" value="PRK07231.1"/>
    <property type="match status" value="1"/>
</dbReference>
<reference evidence="4 5" key="1">
    <citation type="journal article" date="2014" name="Int. J. Syst. Evol. Microbiol.">
        <title>Complete genome sequence of Corynebacterium casei LMG S-19264T (=DSM 44701T), isolated from a smear-ripened cheese.</title>
        <authorList>
            <consortium name="US DOE Joint Genome Institute (JGI-PGF)"/>
            <person name="Walter F."/>
            <person name="Albersmeier A."/>
            <person name="Kalinowski J."/>
            <person name="Ruckert C."/>
        </authorList>
    </citation>
    <scope>NUCLEOTIDE SEQUENCE [LARGE SCALE GENOMIC DNA]</scope>
    <source>
        <strain evidence="4 5">CGMCC 1.16330</strain>
    </source>
</reference>
<dbReference type="NCBIfam" id="NF009466">
    <property type="entry name" value="PRK12826.1-2"/>
    <property type="match status" value="1"/>
</dbReference>
<dbReference type="GO" id="GO:0016491">
    <property type="term" value="F:oxidoreductase activity"/>
    <property type="evidence" value="ECO:0007669"/>
    <property type="project" value="UniProtKB-KW"/>
</dbReference>
<gene>
    <name evidence="4" type="ORF">GCM10010964_41190</name>
</gene>
<dbReference type="CDD" id="cd05233">
    <property type="entry name" value="SDR_c"/>
    <property type="match status" value="1"/>
</dbReference>
<evidence type="ECO:0000313" key="4">
    <source>
        <dbReference type="EMBL" id="GGG49653.1"/>
    </source>
</evidence>
<dbReference type="PROSITE" id="PS00061">
    <property type="entry name" value="ADH_SHORT"/>
    <property type="match status" value="1"/>
</dbReference>
<dbReference type="PRINTS" id="PR00080">
    <property type="entry name" value="SDRFAMILY"/>
</dbReference>
<dbReference type="InterPro" id="IPR057326">
    <property type="entry name" value="KR_dom"/>
</dbReference>
<dbReference type="AlphaFoldDB" id="A0A8J2ZF77"/>
<dbReference type="PANTHER" id="PTHR43477">
    <property type="entry name" value="DIHYDROANTICAPSIN 7-DEHYDROGENASE"/>
    <property type="match status" value="1"/>
</dbReference>
<dbReference type="FunFam" id="3.40.50.720:FF:000084">
    <property type="entry name" value="Short-chain dehydrogenase reductase"/>
    <property type="match status" value="1"/>
</dbReference>
<dbReference type="RefSeq" id="WP_188903702.1">
    <property type="nucleotide sequence ID" value="NZ_BMKS01000020.1"/>
</dbReference>
<dbReference type="InterPro" id="IPR020904">
    <property type="entry name" value="Sc_DH/Rdtase_CS"/>
</dbReference>
<dbReference type="InterPro" id="IPR002347">
    <property type="entry name" value="SDR_fam"/>
</dbReference>